<name>W4GHQ9_APHAT</name>
<dbReference type="OrthoDB" id="76099at2759"/>
<keyword evidence="3" id="KW-0645">Protease</keyword>
<dbReference type="PROSITE" id="PS00560">
    <property type="entry name" value="CARBOXYPEPT_SER_HIS"/>
    <property type="match status" value="1"/>
</dbReference>
<dbReference type="Gene3D" id="1.10.287.410">
    <property type="match status" value="1"/>
</dbReference>
<keyword evidence="5" id="KW-0325">Glycoprotein</keyword>
<gene>
    <name evidence="6" type="ORF">H257_07275</name>
</gene>
<reference evidence="6" key="1">
    <citation type="submission" date="2013-12" db="EMBL/GenBank/DDBJ databases">
        <title>The Genome Sequence of Aphanomyces astaci APO3.</title>
        <authorList>
            <consortium name="The Broad Institute Genomics Platform"/>
            <person name="Russ C."/>
            <person name="Tyler B."/>
            <person name="van West P."/>
            <person name="Dieguez-Uribeondo J."/>
            <person name="Young S.K."/>
            <person name="Zeng Q."/>
            <person name="Gargeya S."/>
            <person name="Fitzgerald M."/>
            <person name="Abouelleil A."/>
            <person name="Alvarado L."/>
            <person name="Chapman S.B."/>
            <person name="Gainer-Dewar J."/>
            <person name="Goldberg J."/>
            <person name="Griggs A."/>
            <person name="Gujja S."/>
            <person name="Hansen M."/>
            <person name="Howarth C."/>
            <person name="Imamovic A."/>
            <person name="Ireland A."/>
            <person name="Larimer J."/>
            <person name="McCowan C."/>
            <person name="Murphy C."/>
            <person name="Pearson M."/>
            <person name="Poon T.W."/>
            <person name="Priest M."/>
            <person name="Roberts A."/>
            <person name="Saif S."/>
            <person name="Shea T."/>
            <person name="Sykes S."/>
            <person name="Wortman J."/>
            <person name="Nusbaum C."/>
            <person name="Birren B."/>
        </authorList>
    </citation>
    <scope>NUCLEOTIDE SEQUENCE [LARGE SCALE GENOMIC DNA]</scope>
    <source>
        <strain evidence="6">APO3</strain>
    </source>
</reference>
<dbReference type="Pfam" id="PF00450">
    <property type="entry name" value="Peptidase_S10"/>
    <property type="match status" value="1"/>
</dbReference>
<evidence type="ECO:0000313" key="6">
    <source>
        <dbReference type="EMBL" id="ETV79202.1"/>
    </source>
</evidence>
<dbReference type="SUPFAM" id="SSF53474">
    <property type="entry name" value="alpha/beta-Hydrolases"/>
    <property type="match status" value="1"/>
</dbReference>
<dbReference type="InterPro" id="IPR029058">
    <property type="entry name" value="AB_hydrolase_fold"/>
</dbReference>
<dbReference type="Gene3D" id="3.40.50.1820">
    <property type="entry name" value="alpha/beta hydrolase"/>
    <property type="match status" value="1"/>
</dbReference>
<dbReference type="GO" id="GO:0004185">
    <property type="term" value="F:serine-type carboxypeptidase activity"/>
    <property type="evidence" value="ECO:0007669"/>
    <property type="project" value="InterPro"/>
</dbReference>
<evidence type="ECO:0000256" key="5">
    <source>
        <dbReference type="ARBA" id="ARBA00023180"/>
    </source>
</evidence>
<keyword evidence="4" id="KW-0378">Hydrolase</keyword>
<dbReference type="VEuPathDB" id="FungiDB:H257_07275"/>
<sequence length="481" mass="52430">MMTKSEASPLVKASTPTPCGFDLCGYRVGKVGACALASLVVGGLIAACIAGSTSQVEPPFCDPKTRHEFGYIKLPHKTNDQYFYSFFESRNDPATDPLVMWLEGGPGSSSTWTLFNVNGPCFIGDDVNSTEPNPHSWTNRANVIWLDQPTGVGFSQGDFQDDDHNEGDVGRNVYEFLQGWLKKHPTFQSRPFFLTGQSYGGHYVPAAAHYIVTRQSATNQTANTIPINLQGIAIGNGFTDTPVQLPMIVDMVESVKDQYNITLASPAELSQMRRDALVVAHLIEQCQLPNETTSCLDALEMWGERLLAPMTTNPSRNPYDIRQVCDPNCSDYGMAKTGVYLNQPWIQARLGVNKSYSWNNATVAMAFIGDGGKSAVQYMPAVLESGVSVLLYVGDADLMCDYKGNDAWSKALKWSGQAAYNAAEVQDLVVHGNIAGQVRSAGNLAFVRVFNSGHGVPVDQPVVGLALIDRFFNRLALNDEV</sequence>
<dbReference type="EMBL" id="KI913128">
    <property type="protein sequence ID" value="ETV79202.1"/>
    <property type="molecule type" value="Genomic_DNA"/>
</dbReference>
<dbReference type="PANTHER" id="PTHR11802:SF113">
    <property type="entry name" value="SERINE CARBOXYPEPTIDASE CTSA-4.1"/>
    <property type="match status" value="1"/>
</dbReference>
<proteinExistence type="inferred from homology"/>
<dbReference type="InterPro" id="IPR001563">
    <property type="entry name" value="Peptidase_S10"/>
</dbReference>
<evidence type="ECO:0000256" key="4">
    <source>
        <dbReference type="ARBA" id="ARBA00022801"/>
    </source>
</evidence>
<comment type="similarity">
    <text evidence="1">Belongs to the peptidase S10 family.</text>
</comment>
<protein>
    <recommendedName>
        <fullName evidence="7">Carboxypeptidase</fullName>
    </recommendedName>
</protein>
<evidence type="ECO:0000256" key="2">
    <source>
        <dbReference type="ARBA" id="ARBA00022645"/>
    </source>
</evidence>
<keyword evidence="2" id="KW-0121">Carboxypeptidase</keyword>
<dbReference type="PRINTS" id="PR00724">
    <property type="entry name" value="CRBOXYPTASEC"/>
</dbReference>
<evidence type="ECO:0000256" key="3">
    <source>
        <dbReference type="ARBA" id="ARBA00022670"/>
    </source>
</evidence>
<dbReference type="RefSeq" id="XP_009831043.1">
    <property type="nucleotide sequence ID" value="XM_009832741.1"/>
</dbReference>
<organism evidence="6">
    <name type="scientific">Aphanomyces astaci</name>
    <name type="common">Crayfish plague agent</name>
    <dbReference type="NCBI Taxonomy" id="112090"/>
    <lineage>
        <taxon>Eukaryota</taxon>
        <taxon>Sar</taxon>
        <taxon>Stramenopiles</taxon>
        <taxon>Oomycota</taxon>
        <taxon>Saprolegniomycetes</taxon>
        <taxon>Saprolegniales</taxon>
        <taxon>Verrucalvaceae</taxon>
        <taxon>Aphanomyces</taxon>
    </lineage>
</organism>
<dbReference type="GeneID" id="20809271"/>
<dbReference type="PANTHER" id="PTHR11802">
    <property type="entry name" value="SERINE PROTEASE FAMILY S10 SERINE CARBOXYPEPTIDASE"/>
    <property type="match status" value="1"/>
</dbReference>
<accession>W4GHQ9</accession>
<evidence type="ECO:0000256" key="1">
    <source>
        <dbReference type="ARBA" id="ARBA00009431"/>
    </source>
</evidence>
<dbReference type="GO" id="GO:0006508">
    <property type="term" value="P:proteolysis"/>
    <property type="evidence" value="ECO:0007669"/>
    <property type="project" value="UniProtKB-KW"/>
</dbReference>
<dbReference type="InterPro" id="IPR033124">
    <property type="entry name" value="Ser_caboxypep_his_AS"/>
</dbReference>
<dbReference type="AlphaFoldDB" id="W4GHQ9"/>
<evidence type="ECO:0008006" key="7">
    <source>
        <dbReference type="Google" id="ProtNLM"/>
    </source>
</evidence>